<dbReference type="InterPro" id="IPR001279">
    <property type="entry name" value="Metallo-B-lactamas"/>
</dbReference>
<dbReference type="Gene3D" id="3.60.15.10">
    <property type="entry name" value="Ribonuclease Z/Hydroxyacylglutathione hydrolase-like"/>
    <property type="match status" value="1"/>
</dbReference>
<proteinExistence type="predicted"/>
<dbReference type="EMBL" id="CP033972">
    <property type="protein sequence ID" value="AZG43905.1"/>
    <property type="molecule type" value="Genomic_DNA"/>
</dbReference>
<dbReference type="NCBIfam" id="NF041851">
    <property type="entry name" value="cyc_nuc_deg_phdiest"/>
    <property type="match status" value="1"/>
</dbReference>
<dbReference type="PANTHER" id="PTHR46018">
    <property type="entry name" value="ZINC PHOSPHODIESTERASE ELAC PROTEIN 1"/>
    <property type="match status" value="1"/>
</dbReference>
<gene>
    <name evidence="2" type="primary">rbn</name>
    <name evidence="2" type="ORF">D7316_00479</name>
</gene>
<evidence type="ECO:0000313" key="3">
    <source>
        <dbReference type="Proteomes" id="UP000271469"/>
    </source>
</evidence>
<dbReference type="Pfam" id="PF12706">
    <property type="entry name" value="Lactamase_B_2"/>
    <property type="match status" value="1"/>
</dbReference>
<reference evidence="2 3" key="1">
    <citation type="submission" date="2018-11" db="EMBL/GenBank/DDBJ databases">
        <title>Gordonia insulae sp. nov., isolated from an island soil.</title>
        <authorList>
            <person name="Kim Y.S."/>
            <person name="Kim S.B."/>
        </authorList>
    </citation>
    <scope>NUCLEOTIDE SEQUENCE [LARGE SCALE GENOMIC DNA]</scope>
    <source>
        <strain evidence="2 3">MMS17-SY073</strain>
    </source>
</reference>
<dbReference type="AlphaFoldDB" id="A0A3G8JH30"/>
<keyword evidence="2" id="KW-0378">Hydrolase</keyword>
<dbReference type="CDD" id="cd07716">
    <property type="entry name" value="RNaseZ_short-form-like_MBL-fold"/>
    <property type="match status" value="1"/>
</dbReference>
<dbReference type="OrthoDB" id="9800940at2"/>
<evidence type="ECO:0000313" key="2">
    <source>
        <dbReference type="EMBL" id="AZG43905.1"/>
    </source>
</evidence>
<dbReference type="EC" id="3.1.-.-" evidence="2"/>
<feature type="domain" description="Metallo-beta-lactamase" evidence="1">
    <location>
        <begin position="18"/>
        <end position="201"/>
    </location>
</feature>
<keyword evidence="3" id="KW-1185">Reference proteome</keyword>
<dbReference type="InterPro" id="IPR036866">
    <property type="entry name" value="RibonucZ/Hydroxyglut_hydro"/>
</dbReference>
<accession>A0A3G8JH30</accession>
<dbReference type="KEGG" id="gom:D7316_00479"/>
<dbReference type="SUPFAM" id="SSF56281">
    <property type="entry name" value="Metallo-hydrolase/oxidoreductase"/>
    <property type="match status" value="1"/>
</dbReference>
<dbReference type="SMART" id="SM00849">
    <property type="entry name" value="Lactamase_B"/>
    <property type="match status" value="1"/>
</dbReference>
<dbReference type="RefSeq" id="WP_124706868.1">
    <property type="nucleotide sequence ID" value="NZ_CP033972.1"/>
</dbReference>
<dbReference type="Proteomes" id="UP000271469">
    <property type="component" value="Chromosome"/>
</dbReference>
<dbReference type="PANTHER" id="PTHR46018:SF4">
    <property type="entry name" value="METALLO-HYDROLASE YHFI-RELATED"/>
    <property type="match status" value="1"/>
</dbReference>
<protein>
    <submittedName>
        <fullName evidence="2">Ribonuclease BN</fullName>
        <ecNumber evidence="2">3.1.-.-</ecNumber>
    </submittedName>
</protein>
<dbReference type="InterPro" id="IPR054857">
    <property type="entry name" value="cyc_nuc_deg_phdiest"/>
</dbReference>
<evidence type="ECO:0000259" key="1">
    <source>
        <dbReference type="SMART" id="SM00849"/>
    </source>
</evidence>
<name>A0A3G8JH30_9ACTN</name>
<dbReference type="GO" id="GO:0042781">
    <property type="term" value="F:3'-tRNA processing endoribonuclease activity"/>
    <property type="evidence" value="ECO:0007669"/>
    <property type="project" value="TreeGrafter"/>
</dbReference>
<sequence>MRLTVLGCSGSVGGPGSACSGYLLSVEGERPVLVDCGPGVLSELQRVVDPVDVDVVLSHLHADHCLDLPAMLVWRRYAPRPASGRAALYGPSGTAFRVGAASAEVPGDVDDISDTFDPVEWQDGVEVAVGGLTVKPVKVNHPPETYGLRITGPQGQVIAYSGDTALCDEVVDVAEGADIFLCEATWTHAPDDRPPDLHLSGYEAGQIATKAGVRSLALTHLAPWFDAESILAEARSTFSGPVDLVRPGQVFDLVP</sequence>
<organism evidence="2 3">
    <name type="scientific">Gordonia insulae</name>
    <dbReference type="NCBI Taxonomy" id="2420509"/>
    <lineage>
        <taxon>Bacteria</taxon>
        <taxon>Bacillati</taxon>
        <taxon>Actinomycetota</taxon>
        <taxon>Actinomycetes</taxon>
        <taxon>Mycobacteriales</taxon>
        <taxon>Gordoniaceae</taxon>
        <taxon>Gordonia</taxon>
    </lineage>
</organism>